<evidence type="ECO:0000313" key="3">
    <source>
        <dbReference type="EMBL" id="GLY92142.1"/>
    </source>
</evidence>
<dbReference type="GO" id="GO:0016887">
    <property type="term" value="F:ATP hydrolysis activity"/>
    <property type="evidence" value="ECO:0007669"/>
    <property type="project" value="TreeGrafter"/>
</dbReference>
<name>A0A9W6SH64_9ACTN</name>
<dbReference type="InterPro" id="IPR002586">
    <property type="entry name" value="CobQ/CobB/MinD/ParA_Nub-bd_dom"/>
</dbReference>
<evidence type="ECO:0000313" key="4">
    <source>
        <dbReference type="Proteomes" id="UP001165074"/>
    </source>
</evidence>
<dbReference type="InterPro" id="IPR027417">
    <property type="entry name" value="P-loop_NTPase"/>
</dbReference>
<feature type="compositionally biased region" description="Basic and acidic residues" evidence="1">
    <location>
        <begin position="85"/>
        <end position="94"/>
    </location>
</feature>
<feature type="compositionally biased region" description="Pro residues" evidence="1">
    <location>
        <begin position="47"/>
        <end position="84"/>
    </location>
</feature>
<sequence>MTDVTPTARTSSDWQTEVLNELGAGGDGLAVLADRPTAPARPREPAAPRPAPRPPAAEVPPTPAVPAPRRPPPAYGTAQPPPSARRPDLTRPDGHPVAGAVPKPPPPPPPYGAPPAPGSDDALTGRPVHGDPMLRRVTRGIQRVVGASTTSETHDRTAAAGRLQQAVTTTRRIAVTSLRGGAGKTTIAVLTASALARHRPDRVLLIDADPEFGTMPLRLGVTSAPALPELAGRRFEWFDDVRPYLARTDAGLWILPGTGSGTATLDPGVFQTVTGALNRFFAIVVIDCGAGLTGELQRGVLANAHAHIHVTPGTADGAVSAGRALDWLNANGHQALAPRTVTVFATHAPHSRANLAPATALLRSHGIGVAHLPYDRHLASGGVLDLSLLAESTRQAAIEIGAEALTRARS</sequence>
<feature type="compositionally biased region" description="Pro residues" evidence="1">
    <location>
        <begin position="102"/>
        <end position="117"/>
    </location>
</feature>
<dbReference type="InterPro" id="IPR050625">
    <property type="entry name" value="ParA/MinD_ATPase"/>
</dbReference>
<dbReference type="GO" id="GO:0051782">
    <property type="term" value="P:negative regulation of cell division"/>
    <property type="evidence" value="ECO:0007669"/>
    <property type="project" value="TreeGrafter"/>
</dbReference>
<feature type="compositionally biased region" description="Polar residues" evidence="1">
    <location>
        <begin position="1"/>
        <end position="18"/>
    </location>
</feature>
<dbReference type="GO" id="GO:0009898">
    <property type="term" value="C:cytoplasmic side of plasma membrane"/>
    <property type="evidence" value="ECO:0007669"/>
    <property type="project" value="TreeGrafter"/>
</dbReference>
<keyword evidence="4" id="KW-1185">Reference proteome</keyword>
<dbReference type="Gene3D" id="3.40.50.300">
    <property type="entry name" value="P-loop containing nucleotide triphosphate hydrolases"/>
    <property type="match status" value="1"/>
</dbReference>
<dbReference type="EMBL" id="BSTK01000025">
    <property type="protein sequence ID" value="GLY92142.1"/>
    <property type="molecule type" value="Genomic_DNA"/>
</dbReference>
<protein>
    <recommendedName>
        <fullName evidence="2">CobQ/CobB/MinD/ParA nucleotide binding domain-containing protein</fullName>
    </recommendedName>
</protein>
<dbReference type="Pfam" id="PF01656">
    <property type="entry name" value="CbiA"/>
    <property type="match status" value="1"/>
</dbReference>
<dbReference type="Proteomes" id="UP001165074">
    <property type="component" value="Unassembled WGS sequence"/>
</dbReference>
<dbReference type="RefSeq" id="WP_285584147.1">
    <property type="nucleotide sequence ID" value="NZ_BSTK01000025.1"/>
</dbReference>
<comment type="caution">
    <text evidence="3">The sequence shown here is derived from an EMBL/GenBank/DDBJ whole genome shotgun (WGS) entry which is preliminary data.</text>
</comment>
<dbReference type="AlphaFoldDB" id="A0A9W6SH64"/>
<dbReference type="GO" id="GO:0005524">
    <property type="term" value="F:ATP binding"/>
    <property type="evidence" value="ECO:0007669"/>
    <property type="project" value="TreeGrafter"/>
</dbReference>
<evidence type="ECO:0000259" key="2">
    <source>
        <dbReference type="Pfam" id="PF01656"/>
    </source>
</evidence>
<reference evidence="3" key="1">
    <citation type="submission" date="2023-03" db="EMBL/GenBank/DDBJ databases">
        <title>Actinoallomurus iriomotensis NBRC 103684.</title>
        <authorList>
            <person name="Ichikawa N."/>
            <person name="Sato H."/>
            <person name="Tonouchi N."/>
        </authorList>
    </citation>
    <scope>NUCLEOTIDE SEQUENCE</scope>
    <source>
        <strain evidence="3">NBRC 103684</strain>
    </source>
</reference>
<dbReference type="PANTHER" id="PTHR43384">
    <property type="entry name" value="SEPTUM SITE-DETERMINING PROTEIN MIND HOMOLOG, CHLOROPLASTIC-RELATED"/>
    <property type="match status" value="1"/>
</dbReference>
<dbReference type="PANTHER" id="PTHR43384:SF14">
    <property type="entry name" value="ESX-1 SECRETION-ASSOCIATED PROTEIN ESPI"/>
    <property type="match status" value="1"/>
</dbReference>
<dbReference type="GO" id="GO:0005829">
    <property type="term" value="C:cytosol"/>
    <property type="evidence" value="ECO:0007669"/>
    <property type="project" value="TreeGrafter"/>
</dbReference>
<feature type="domain" description="CobQ/CobB/MinD/ParA nucleotide binding" evidence="2">
    <location>
        <begin position="173"/>
        <end position="211"/>
    </location>
</feature>
<organism evidence="3 4">
    <name type="scientific">Actinoallomurus iriomotensis</name>
    <dbReference type="NCBI Taxonomy" id="478107"/>
    <lineage>
        <taxon>Bacteria</taxon>
        <taxon>Bacillati</taxon>
        <taxon>Actinomycetota</taxon>
        <taxon>Actinomycetes</taxon>
        <taxon>Streptosporangiales</taxon>
        <taxon>Thermomonosporaceae</taxon>
        <taxon>Actinoallomurus</taxon>
    </lineage>
</organism>
<proteinExistence type="predicted"/>
<accession>A0A9W6SH64</accession>
<gene>
    <name evidence="3" type="ORF">Airi02_100700</name>
</gene>
<feature type="compositionally biased region" description="Low complexity" evidence="1">
    <location>
        <begin position="29"/>
        <end position="40"/>
    </location>
</feature>
<feature type="region of interest" description="Disordered" evidence="1">
    <location>
        <begin position="1"/>
        <end position="137"/>
    </location>
</feature>
<dbReference type="SUPFAM" id="SSF52540">
    <property type="entry name" value="P-loop containing nucleoside triphosphate hydrolases"/>
    <property type="match status" value="1"/>
</dbReference>
<evidence type="ECO:0000256" key="1">
    <source>
        <dbReference type="SAM" id="MobiDB-lite"/>
    </source>
</evidence>